<dbReference type="GO" id="GO:0005737">
    <property type="term" value="C:cytoplasm"/>
    <property type="evidence" value="ECO:0007669"/>
    <property type="project" value="UniProtKB-SubCell"/>
</dbReference>
<dbReference type="SUPFAM" id="SSF54211">
    <property type="entry name" value="Ribosomal protein S5 domain 2-like"/>
    <property type="match status" value="1"/>
</dbReference>
<dbReference type="GO" id="GO:0009088">
    <property type="term" value="P:threonine biosynthetic process"/>
    <property type="evidence" value="ECO:0007669"/>
    <property type="project" value="UniProtKB-UniRule"/>
</dbReference>
<feature type="domain" description="GHMP kinase C-terminal" evidence="10">
    <location>
        <begin position="214"/>
        <end position="291"/>
    </location>
</feature>
<dbReference type="PANTHER" id="PTHR20861:SF1">
    <property type="entry name" value="HOMOSERINE KINASE"/>
    <property type="match status" value="1"/>
</dbReference>
<dbReference type="AlphaFoldDB" id="A0A1M5FK90"/>
<sequence>MEKDQKLREIKLFAPATVANLSCGYDVLGCCLDNVGDEMLIRKNDKKQIRISKITGQDLPMEADKNVAGVAAKALLTALGESQGFDIEIEKNIKAGSGIGSSAASAAGAVFGINKLLGTPFSNIELIKFAMEGERLASGNAHADNVAPALLGGFSLVKSYNPLEVLSLPNLPELRMLILHPQIELKTKDSRSIIRQNLELQKAINQWGNLAALVSALYTKDYELLGRSLKDEIIEPVRSILIPYFDELKTLSAANGALGFGISGSGPSVFAMCKGDKTAEKLKAEFQEFYADKNIDFDLHLSKINSEGIKVL</sequence>
<name>A0A1M5FK90_SALEC</name>
<dbReference type="EC" id="2.7.1.39" evidence="7 8"/>
<gene>
    <name evidence="7" type="primary">thrB</name>
    <name evidence="11" type="ORF">SAMN05444483_103235</name>
</gene>
<evidence type="ECO:0000313" key="12">
    <source>
        <dbReference type="Proteomes" id="UP000183945"/>
    </source>
</evidence>
<comment type="pathway">
    <text evidence="7">Amino-acid biosynthesis; L-threonine biosynthesis; L-threonine from L-aspartate: step 4/5.</text>
</comment>
<dbReference type="Pfam" id="PF00288">
    <property type="entry name" value="GHMP_kinases_N"/>
    <property type="match status" value="1"/>
</dbReference>
<evidence type="ECO:0000313" key="11">
    <source>
        <dbReference type="EMBL" id="SHF92027.1"/>
    </source>
</evidence>
<dbReference type="GO" id="GO:0005524">
    <property type="term" value="F:ATP binding"/>
    <property type="evidence" value="ECO:0007669"/>
    <property type="project" value="UniProtKB-UniRule"/>
</dbReference>
<keyword evidence="5 7" id="KW-0418">Kinase</keyword>
<evidence type="ECO:0000256" key="4">
    <source>
        <dbReference type="ARBA" id="ARBA00022741"/>
    </source>
</evidence>
<dbReference type="NCBIfam" id="NF002288">
    <property type="entry name" value="PRK01212.1-4"/>
    <property type="match status" value="1"/>
</dbReference>
<dbReference type="SUPFAM" id="SSF55060">
    <property type="entry name" value="GHMP Kinase, C-terminal domain"/>
    <property type="match status" value="1"/>
</dbReference>
<keyword evidence="4 7" id="KW-0547">Nucleotide-binding</keyword>
<proteinExistence type="inferred from homology"/>
<dbReference type="InterPro" id="IPR000870">
    <property type="entry name" value="Homoserine_kinase"/>
</dbReference>
<evidence type="ECO:0000256" key="8">
    <source>
        <dbReference type="NCBIfam" id="TIGR00191"/>
    </source>
</evidence>
<evidence type="ECO:0000256" key="6">
    <source>
        <dbReference type="ARBA" id="ARBA00022840"/>
    </source>
</evidence>
<keyword evidence="12" id="KW-1185">Reference proteome</keyword>
<protein>
    <recommendedName>
        <fullName evidence="7 8">Homoserine kinase</fullName>
        <shortName evidence="7">HK</shortName>
        <shortName evidence="7">HSK</shortName>
        <ecNumber evidence="7 8">2.7.1.39</ecNumber>
    </recommendedName>
</protein>
<dbReference type="PRINTS" id="PR00958">
    <property type="entry name" value="HOMSERKINASE"/>
</dbReference>
<keyword evidence="6 7" id="KW-0067">ATP-binding</keyword>
<organism evidence="11 12">
    <name type="scientific">Salegentibacter echinorum</name>
    <dbReference type="NCBI Taxonomy" id="1073325"/>
    <lineage>
        <taxon>Bacteria</taxon>
        <taxon>Pseudomonadati</taxon>
        <taxon>Bacteroidota</taxon>
        <taxon>Flavobacteriia</taxon>
        <taxon>Flavobacteriales</taxon>
        <taxon>Flavobacteriaceae</taxon>
        <taxon>Salegentibacter</taxon>
    </lineage>
</organism>
<accession>A0A1M5FK90</accession>
<evidence type="ECO:0000256" key="5">
    <source>
        <dbReference type="ARBA" id="ARBA00022777"/>
    </source>
</evidence>
<dbReference type="InterPro" id="IPR036554">
    <property type="entry name" value="GHMP_kinase_C_sf"/>
</dbReference>
<dbReference type="PIRSF" id="PIRSF000676">
    <property type="entry name" value="Homoser_kin"/>
    <property type="match status" value="1"/>
</dbReference>
<dbReference type="OrthoDB" id="9769912at2"/>
<dbReference type="STRING" id="1073325.SAMN05444483_103235"/>
<comment type="caution">
    <text evidence="7">Lacks conserved residue(s) required for the propagation of feature annotation.</text>
</comment>
<dbReference type="HAMAP" id="MF_00384">
    <property type="entry name" value="Homoser_kinase"/>
    <property type="match status" value="1"/>
</dbReference>
<evidence type="ECO:0000259" key="9">
    <source>
        <dbReference type="Pfam" id="PF00288"/>
    </source>
</evidence>
<keyword evidence="3 7" id="KW-0791">Threonine biosynthesis</keyword>
<feature type="domain" description="GHMP kinase N-terminal" evidence="9">
    <location>
        <begin position="69"/>
        <end position="153"/>
    </location>
</feature>
<dbReference type="Gene3D" id="3.30.70.890">
    <property type="entry name" value="GHMP kinase, C-terminal domain"/>
    <property type="match status" value="1"/>
</dbReference>
<evidence type="ECO:0000256" key="7">
    <source>
        <dbReference type="HAMAP-Rule" id="MF_00384"/>
    </source>
</evidence>
<evidence type="ECO:0000256" key="1">
    <source>
        <dbReference type="ARBA" id="ARBA00022605"/>
    </source>
</evidence>
<comment type="subcellular location">
    <subcellularLocation>
        <location evidence="7">Cytoplasm</location>
    </subcellularLocation>
</comment>
<dbReference type="EMBL" id="FQVT01000003">
    <property type="protein sequence ID" value="SHF92027.1"/>
    <property type="molecule type" value="Genomic_DNA"/>
</dbReference>
<dbReference type="InterPro" id="IPR014721">
    <property type="entry name" value="Ribsml_uS5_D2-typ_fold_subgr"/>
</dbReference>
<dbReference type="Gene3D" id="3.30.230.10">
    <property type="match status" value="1"/>
</dbReference>
<evidence type="ECO:0000259" key="10">
    <source>
        <dbReference type="Pfam" id="PF08544"/>
    </source>
</evidence>
<keyword evidence="2 7" id="KW-0808">Transferase</keyword>
<reference evidence="12" key="1">
    <citation type="submission" date="2016-11" db="EMBL/GenBank/DDBJ databases">
        <authorList>
            <person name="Varghese N."/>
            <person name="Submissions S."/>
        </authorList>
    </citation>
    <scope>NUCLEOTIDE SEQUENCE [LARGE SCALE GENOMIC DNA]</scope>
    <source>
        <strain evidence="12">DSM 24579</strain>
    </source>
</reference>
<dbReference type="GO" id="GO:0004413">
    <property type="term" value="F:homoserine kinase activity"/>
    <property type="evidence" value="ECO:0007669"/>
    <property type="project" value="UniProtKB-UniRule"/>
</dbReference>
<dbReference type="Proteomes" id="UP000183945">
    <property type="component" value="Unassembled WGS sequence"/>
</dbReference>
<dbReference type="UniPathway" id="UPA00050">
    <property type="reaction ID" value="UER00064"/>
</dbReference>
<dbReference type="RefSeq" id="WP_072878192.1">
    <property type="nucleotide sequence ID" value="NZ_FQVT01000003.1"/>
</dbReference>
<dbReference type="InterPro" id="IPR013750">
    <property type="entry name" value="GHMP_kinase_C_dom"/>
</dbReference>
<comment type="similarity">
    <text evidence="7">Belongs to the GHMP kinase family. Homoserine kinase subfamily.</text>
</comment>
<dbReference type="InterPro" id="IPR006204">
    <property type="entry name" value="GHMP_kinase_N_dom"/>
</dbReference>
<evidence type="ECO:0000256" key="2">
    <source>
        <dbReference type="ARBA" id="ARBA00022679"/>
    </source>
</evidence>
<comment type="function">
    <text evidence="7">Catalyzes the ATP-dependent phosphorylation of L-homoserine to L-homoserine phosphate.</text>
</comment>
<dbReference type="InterPro" id="IPR020568">
    <property type="entry name" value="Ribosomal_Su5_D2-typ_SF"/>
</dbReference>
<dbReference type="PANTHER" id="PTHR20861">
    <property type="entry name" value="HOMOSERINE/4-DIPHOSPHOCYTIDYL-2-C-METHYL-D-ERYTHRITOL KINASE"/>
    <property type="match status" value="1"/>
</dbReference>
<comment type="catalytic activity">
    <reaction evidence="7">
        <text>L-homoserine + ATP = O-phospho-L-homoserine + ADP + H(+)</text>
        <dbReference type="Rhea" id="RHEA:13985"/>
        <dbReference type="ChEBI" id="CHEBI:15378"/>
        <dbReference type="ChEBI" id="CHEBI:30616"/>
        <dbReference type="ChEBI" id="CHEBI:57476"/>
        <dbReference type="ChEBI" id="CHEBI:57590"/>
        <dbReference type="ChEBI" id="CHEBI:456216"/>
        <dbReference type="EC" id="2.7.1.39"/>
    </reaction>
</comment>
<evidence type="ECO:0000256" key="3">
    <source>
        <dbReference type="ARBA" id="ARBA00022697"/>
    </source>
</evidence>
<keyword evidence="1 7" id="KW-0028">Amino-acid biosynthesis</keyword>
<dbReference type="Pfam" id="PF08544">
    <property type="entry name" value="GHMP_kinases_C"/>
    <property type="match status" value="1"/>
</dbReference>
<keyword evidence="7" id="KW-0963">Cytoplasm</keyword>
<dbReference type="NCBIfam" id="TIGR00191">
    <property type="entry name" value="thrB"/>
    <property type="match status" value="1"/>
</dbReference>